<reference evidence="1 2" key="1">
    <citation type="submission" date="2019-08" db="EMBL/GenBank/DDBJ databases">
        <title>Draft genome analysis of Rheinheimera tangshanensis isolated from the roots of fresh rice plants (Oryza sativa).</title>
        <authorList>
            <person name="Yu Q."/>
            <person name="Qi Y."/>
            <person name="Zhang H."/>
            <person name="Pu J."/>
        </authorList>
    </citation>
    <scope>NUCLEOTIDE SEQUENCE [LARGE SCALE GENOMIC DNA]</scope>
    <source>
        <strain evidence="1 2">JA3-B52</strain>
    </source>
</reference>
<sequence length="104" mass="11921">MNHMAIYTRIGQILLERAPQNAKKILMDAELSNEDDVGTFKFSFFDDMGAINYFAGGAKANNEILDLLVKLRNEFIETNQGKWLSCLYDLNAENLKFAVDFKYD</sequence>
<dbReference type="AlphaFoldDB" id="A0A5C8LX67"/>
<proteinExistence type="predicted"/>
<evidence type="ECO:0000313" key="2">
    <source>
        <dbReference type="Proteomes" id="UP000321814"/>
    </source>
</evidence>
<comment type="caution">
    <text evidence="1">The sequence shown here is derived from an EMBL/GenBank/DDBJ whole genome shotgun (WGS) entry which is preliminary data.</text>
</comment>
<protein>
    <submittedName>
        <fullName evidence="1">Uncharacterized protein</fullName>
    </submittedName>
</protein>
<gene>
    <name evidence="1" type="ORF">FU839_09415</name>
</gene>
<dbReference type="OrthoDB" id="8598731at2"/>
<accession>A0A5C8LX67</accession>
<name>A0A5C8LX67_9GAMM</name>
<dbReference type="RefSeq" id="WP_147904145.1">
    <property type="nucleotide sequence ID" value="NZ_BAAAGC010000007.1"/>
</dbReference>
<dbReference type="SUPFAM" id="SSF160424">
    <property type="entry name" value="BH3703-like"/>
    <property type="match status" value="1"/>
</dbReference>
<dbReference type="EMBL" id="VRLR01000004">
    <property type="protein sequence ID" value="TXK81317.1"/>
    <property type="molecule type" value="Genomic_DNA"/>
</dbReference>
<organism evidence="1 2">
    <name type="scientific">Rheinheimera tangshanensis</name>
    <dbReference type="NCBI Taxonomy" id="400153"/>
    <lineage>
        <taxon>Bacteria</taxon>
        <taxon>Pseudomonadati</taxon>
        <taxon>Pseudomonadota</taxon>
        <taxon>Gammaproteobacteria</taxon>
        <taxon>Chromatiales</taxon>
        <taxon>Chromatiaceae</taxon>
        <taxon>Rheinheimera</taxon>
    </lineage>
</organism>
<evidence type="ECO:0000313" key="1">
    <source>
        <dbReference type="EMBL" id="TXK81317.1"/>
    </source>
</evidence>
<dbReference type="Gene3D" id="3.30.500.20">
    <property type="entry name" value="BH3703-like domains"/>
    <property type="match status" value="1"/>
</dbReference>
<keyword evidence="2" id="KW-1185">Reference proteome</keyword>
<dbReference type="InterPro" id="IPR036170">
    <property type="entry name" value="YezG-like_sf"/>
</dbReference>
<dbReference type="Proteomes" id="UP000321814">
    <property type="component" value="Unassembled WGS sequence"/>
</dbReference>